<keyword evidence="5" id="KW-1185">Reference proteome</keyword>
<dbReference type="Gene3D" id="1.10.238.10">
    <property type="entry name" value="EF-hand"/>
    <property type="match status" value="2"/>
</dbReference>
<evidence type="ECO:0000259" key="3">
    <source>
        <dbReference type="PROSITE" id="PS50222"/>
    </source>
</evidence>
<organism evidence="4 5">
    <name type="scientific">Nocardia thailandica</name>
    <dbReference type="NCBI Taxonomy" id="257275"/>
    <lineage>
        <taxon>Bacteria</taxon>
        <taxon>Bacillati</taxon>
        <taxon>Actinomycetota</taxon>
        <taxon>Actinomycetes</taxon>
        <taxon>Mycobacteriales</taxon>
        <taxon>Nocardiaceae</taxon>
        <taxon>Nocardia</taxon>
    </lineage>
</organism>
<name>A0ABW6PQE5_9NOCA</name>
<protein>
    <submittedName>
        <fullName evidence="4">EF-hand domain-containing protein</fullName>
    </submittedName>
</protein>
<dbReference type="InterPro" id="IPR011992">
    <property type="entry name" value="EF-hand-dom_pair"/>
</dbReference>
<evidence type="ECO:0000256" key="2">
    <source>
        <dbReference type="ARBA" id="ARBA00022737"/>
    </source>
</evidence>
<keyword evidence="1" id="KW-0479">Metal-binding</keyword>
<dbReference type="Proteomes" id="UP001601444">
    <property type="component" value="Unassembled WGS sequence"/>
</dbReference>
<dbReference type="InterPro" id="IPR002048">
    <property type="entry name" value="EF_hand_dom"/>
</dbReference>
<keyword evidence="2" id="KW-0677">Repeat</keyword>
<dbReference type="InterPro" id="IPR018247">
    <property type="entry name" value="EF_Hand_1_Ca_BS"/>
</dbReference>
<dbReference type="CDD" id="cd00051">
    <property type="entry name" value="EFh"/>
    <property type="match status" value="1"/>
</dbReference>
<feature type="domain" description="EF-hand" evidence="3">
    <location>
        <begin position="71"/>
        <end position="106"/>
    </location>
</feature>
<feature type="domain" description="EF-hand" evidence="3">
    <location>
        <begin position="107"/>
        <end position="141"/>
    </location>
</feature>
<dbReference type="PANTHER" id="PTHR10891">
    <property type="entry name" value="EF-HAND CALCIUM-BINDING DOMAIN CONTAINING PROTEIN"/>
    <property type="match status" value="1"/>
</dbReference>
<evidence type="ECO:0000256" key="1">
    <source>
        <dbReference type="ARBA" id="ARBA00022723"/>
    </source>
</evidence>
<dbReference type="PROSITE" id="PS50222">
    <property type="entry name" value="EF_HAND_2"/>
    <property type="match status" value="3"/>
</dbReference>
<accession>A0ABW6PQE5</accession>
<evidence type="ECO:0000313" key="5">
    <source>
        <dbReference type="Proteomes" id="UP001601444"/>
    </source>
</evidence>
<comment type="caution">
    <text evidence="4">The sequence shown here is derived from an EMBL/GenBank/DDBJ whole genome shotgun (WGS) entry which is preliminary data.</text>
</comment>
<dbReference type="PROSITE" id="PS00018">
    <property type="entry name" value="EF_HAND_1"/>
    <property type="match status" value="2"/>
</dbReference>
<gene>
    <name evidence="4" type="ORF">ACFYTF_16615</name>
</gene>
<dbReference type="EMBL" id="JBIAMX010000009">
    <property type="protein sequence ID" value="MFF0544455.1"/>
    <property type="molecule type" value="Genomic_DNA"/>
</dbReference>
<feature type="domain" description="EF-hand" evidence="3">
    <location>
        <begin position="36"/>
        <end position="70"/>
    </location>
</feature>
<reference evidence="4 5" key="1">
    <citation type="submission" date="2024-10" db="EMBL/GenBank/DDBJ databases">
        <title>The Natural Products Discovery Center: Release of the First 8490 Sequenced Strains for Exploring Actinobacteria Biosynthetic Diversity.</title>
        <authorList>
            <person name="Kalkreuter E."/>
            <person name="Kautsar S.A."/>
            <person name="Yang D."/>
            <person name="Bader C.D."/>
            <person name="Teijaro C.N."/>
            <person name="Fluegel L."/>
            <person name="Davis C.M."/>
            <person name="Simpson J.R."/>
            <person name="Lauterbach L."/>
            <person name="Steele A.D."/>
            <person name="Gui C."/>
            <person name="Meng S."/>
            <person name="Li G."/>
            <person name="Viehrig K."/>
            <person name="Ye F."/>
            <person name="Su P."/>
            <person name="Kiefer A.F."/>
            <person name="Nichols A."/>
            <person name="Cepeda A.J."/>
            <person name="Yan W."/>
            <person name="Fan B."/>
            <person name="Jiang Y."/>
            <person name="Adhikari A."/>
            <person name="Zheng C.-J."/>
            <person name="Schuster L."/>
            <person name="Cowan T.M."/>
            <person name="Smanski M.J."/>
            <person name="Chevrette M.G."/>
            <person name="De Carvalho L.P.S."/>
            <person name="Shen B."/>
        </authorList>
    </citation>
    <scope>NUCLEOTIDE SEQUENCE [LARGE SCALE GENOMIC DNA]</scope>
    <source>
        <strain evidence="4 5">NPDC004045</strain>
    </source>
</reference>
<sequence length="141" mass="14999">MSAGHAETFGLWDADPDRLVSVDDIAATVRARGRTADVEAIERMVAAADTDGDHRVSYAEFRAATAAGGRFEVTDAEAAFRVFDVNGDGRVSVAELESMIRHVGGGLIDEPAAALLAAADRDGDGYLSPDEFRDLLEFLGR</sequence>
<dbReference type="SUPFAM" id="SSF47473">
    <property type="entry name" value="EF-hand"/>
    <property type="match status" value="1"/>
</dbReference>
<dbReference type="RefSeq" id="WP_043657748.1">
    <property type="nucleotide sequence ID" value="NZ_JBIAMX010000009.1"/>
</dbReference>
<dbReference type="Pfam" id="PF13499">
    <property type="entry name" value="EF-hand_7"/>
    <property type="match status" value="1"/>
</dbReference>
<dbReference type="InterPro" id="IPR039647">
    <property type="entry name" value="EF_hand_pair_protein_CML-like"/>
</dbReference>
<evidence type="ECO:0000313" key="4">
    <source>
        <dbReference type="EMBL" id="MFF0544455.1"/>
    </source>
</evidence>
<dbReference type="SMART" id="SM00054">
    <property type="entry name" value="EFh"/>
    <property type="match status" value="3"/>
</dbReference>
<proteinExistence type="predicted"/>